<evidence type="ECO:0000313" key="6">
    <source>
        <dbReference type="Proteomes" id="UP000295468"/>
    </source>
</evidence>
<dbReference type="EMBL" id="SNYI01000003">
    <property type="protein sequence ID" value="TDQ29110.1"/>
    <property type="molecule type" value="Genomic_DNA"/>
</dbReference>
<gene>
    <name evidence="5" type="ORF">CLV82_2561</name>
</gene>
<dbReference type="InterPro" id="IPR003439">
    <property type="entry name" value="ABC_transporter-like_ATP-bd"/>
</dbReference>
<keyword evidence="3 5" id="KW-0067">ATP-binding</keyword>
<dbReference type="Proteomes" id="UP000295468">
    <property type="component" value="Unassembled WGS sequence"/>
</dbReference>
<keyword evidence="1" id="KW-0813">Transport</keyword>
<dbReference type="InterPro" id="IPR003593">
    <property type="entry name" value="AAA+_ATPase"/>
</dbReference>
<name>A0A4R6TIL7_9FLAO</name>
<comment type="caution">
    <text evidence="5">The sequence shown here is derived from an EMBL/GenBank/DDBJ whole genome shotgun (WGS) entry which is preliminary data.</text>
</comment>
<sequence>MSRLPHWAVFTDNNSRKGEFISSLMDGEPPEDFKPFAGKEGALFSKSAVDHFLEEEARHDQHILSGPDQQELRTMSSGERKKALLNFLLNKQPDYLIIVNPFDNLDSDSARSLADLLTELSAELPLIQVLSRRSDMLPFASHQAFLEGDRLVKIENQEYGASTGVKPAAQSKRRIPPPPARSDLEKELLVRFNKVSVAYGKKPVLNNICWEIRKGEYWQLSGKNGSGKSTLLSMINGDNPKAYGEDIELFGYQKGSGETVWDLKEHTGYFSPAMVDRFRGYHSLENMIISGLTDSIGLYTQPSAAQQQLAREWLKFLELESHKDDYFHECSEGVQRLVMCARAMVKHPPLLILDEPTAGLDDQSAELLVRLVNTMAQQSSTAIIYVSHRKEEGLRPEKIFELTMTPAGSTGKVILP</sequence>
<keyword evidence="2" id="KW-0547">Nucleotide-binding</keyword>
<protein>
    <submittedName>
        <fullName evidence="5">Molybdate transport system ATP-binding protein</fullName>
    </submittedName>
</protein>
<dbReference type="PROSITE" id="PS50893">
    <property type="entry name" value="ABC_TRANSPORTER_2"/>
    <property type="match status" value="1"/>
</dbReference>
<feature type="domain" description="ABC transporter" evidence="4">
    <location>
        <begin position="190"/>
        <end position="416"/>
    </location>
</feature>
<accession>A0A4R6TIL7</accession>
<dbReference type="GO" id="GO:0042626">
    <property type="term" value="F:ATPase-coupled transmembrane transporter activity"/>
    <property type="evidence" value="ECO:0007669"/>
    <property type="project" value="TreeGrafter"/>
</dbReference>
<dbReference type="Pfam" id="PF00005">
    <property type="entry name" value="ABC_tran"/>
    <property type="match status" value="1"/>
</dbReference>
<evidence type="ECO:0000313" key="5">
    <source>
        <dbReference type="EMBL" id="TDQ29110.1"/>
    </source>
</evidence>
<evidence type="ECO:0000259" key="4">
    <source>
        <dbReference type="PROSITE" id="PS50893"/>
    </source>
</evidence>
<dbReference type="OrthoDB" id="9789994at2"/>
<keyword evidence="6" id="KW-1185">Reference proteome</keyword>
<dbReference type="RefSeq" id="WP_133644701.1">
    <property type="nucleotide sequence ID" value="NZ_SNYI01000003.1"/>
</dbReference>
<proteinExistence type="predicted"/>
<dbReference type="SUPFAM" id="SSF52540">
    <property type="entry name" value="P-loop containing nucleoside triphosphate hydrolases"/>
    <property type="match status" value="2"/>
</dbReference>
<dbReference type="InterPro" id="IPR027417">
    <property type="entry name" value="P-loop_NTPase"/>
</dbReference>
<dbReference type="SMART" id="SM00382">
    <property type="entry name" value="AAA"/>
    <property type="match status" value="1"/>
</dbReference>
<dbReference type="Gene3D" id="3.40.50.300">
    <property type="entry name" value="P-loop containing nucleotide triphosphate hydrolases"/>
    <property type="match status" value="2"/>
</dbReference>
<dbReference type="GO" id="GO:0043190">
    <property type="term" value="C:ATP-binding cassette (ABC) transporter complex"/>
    <property type="evidence" value="ECO:0007669"/>
    <property type="project" value="TreeGrafter"/>
</dbReference>
<dbReference type="PANTHER" id="PTHR43553">
    <property type="entry name" value="HEAVY METAL TRANSPORTER"/>
    <property type="match status" value="1"/>
</dbReference>
<evidence type="ECO:0000256" key="2">
    <source>
        <dbReference type="ARBA" id="ARBA00022741"/>
    </source>
</evidence>
<evidence type="ECO:0000256" key="3">
    <source>
        <dbReference type="ARBA" id="ARBA00022840"/>
    </source>
</evidence>
<dbReference type="AlphaFoldDB" id="A0A4R6TIL7"/>
<dbReference type="GO" id="GO:0016887">
    <property type="term" value="F:ATP hydrolysis activity"/>
    <property type="evidence" value="ECO:0007669"/>
    <property type="project" value="InterPro"/>
</dbReference>
<reference evidence="5 6" key="1">
    <citation type="submission" date="2019-03" db="EMBL/GenBank/DDBJ databases">
        <title>Genomic Encyclopedia of Archaeal and Bacterial Type Strains, Phase II (KMG-II): from individual species to whole genera.</title>
        <authorList>
            <person name="Goeker M."/>
        </authorList>
    </citation>
    <scope>NUCLEOTIDE SEQUENCE [LARGE SCALE GENOMIC DNA]</scope>
    <source>
        <strain evidence="5 6">DSM 18435</strain>
    </source>
</reference>
<dbReference type="GO" id="GO:0005524">
    <property type="term" value="F:ATP binding"/>
    <property type="evidence" value="ECO:0007669"/>
    <property type="project" value="UniProtKB-KW"/>
</dbReference>
<dbReference type="PANTHER" id="PTHR43553:SF3">
    <property type="entry name" value="ABC TRANSPORTER ATP-BINDING PROTEIN MODF"/>
    <property type="match status" value="1"/>
</dbReference>
<organism evidence="5 6">
    <name type="scientific">Zeaxanthinibacter enoshimensis</name>
    <dbReference type="NCBI Taxonomy" id="392009"/>
    <lineage>
        <taxon>Bacteria</taxon>
        <taxon>Pseudomonadati</taxon>
        <taxon>Bacteroidota</taxon>
        <taxon>Flavobacteriia</taxon>
        <taxon>Flavobacteriales</taxon>
        <taxon>Flavobacteriaceae</taxon>
        <taxon>Zeaxanthinibacter</taxon>
    </lineage>
</organism>
<dbReference type="InterPro" id="IPR050095">
    <property type="entry name" value="ECF_ABC_transporter_ATP-bd"/>
</dbReference>
<evidence type="ECO:0000256" key="1">
    <source>
        <dbReference type="ARBA" id="ARBA00022448"/>
    </source>
</evidence>